<dbReference type="SUPFAM" id="SSF54427">
    <property type="entry name" value="NTF2-like"/>
    <property type="match status" value="1"/>
</dbReference>
<dbReference type="PANTHER" id="PTHR33747:SF1">
    <property type="entry name" value="ADENYLATE CYCLASE-ASSOCIATED CAP C-TERMINAL DOMAIN-CONTAINING PROTEIN"/>
    <property type="match status" value="1"/>
</dbReference>
<accession>A0ABW0RP86</accession>
<dbReference type="Proteomes" id="UP001596055">
    <property type="component" value="Unassembled WGS sequence"/>
</dbReference>
<dbReference type="PANTHER" id="PTHR33747">
    <property type="entry name" value="UPF0225 PROTEIN SCO1677"/>
    <property type="match status" value="1"/>
</dbReference>
<dbReference type="InterPro" id="IPR048469">
    <property type="entry name" value="YchJ-like_M"/>
</dbReference>
<dbReference type="Pfam" id="PF17775">
    <property type="entry name" value="YchJ_M-like"/>
    <property type="match status" value="1"/>
</dbReference>
<keyword evidence="5" id="KW-1185">Reference proteome</keyword>
<dbReference type="InterPro" id="IPR004027">
    <property type="entry name" value="SEC_C_motif"/>
</dbReference>
<dbReference type="HAMAP" id="MF_00612">
    <property type="entry name" value="UPF0225"/>
    <property type="match status" value="1"/>
</dbReference>
<comment type="similarity">
    <text evidence="1 2">Belongs to the UPF0225 family.</text>
</comment>
<gene>
    <name evidence="4" type="ORF">ACFPQA_16380</name>
</gene>
<comment type="caution">
    <text evidence="4">The sequence shown here is derived from an EMBL/GenBank/DDBJ whole genome shotgun (WGS) entry which is preliminary data.</text>
</comment>
<proteinExistence type="inferred from homology"/>
<organism evidence="4 5">
    <name type="scientific">Marinobacter koreensis</name>
    <dbReference type="NCBI Taxonomy" id="335974"/>
    <lineage>
        <taxon>Bacteria</taxon>
        <taxon>Pseudomonadati</taxon>
        <taxon>Pseudomonadota</taxon>
        <taxon>Gammaproteobacteria</taxon>
        <taxon>Pseudomonadales</taxon>
        <taxon>Marinobacteraceae</taxon>
        <taxon>Marinobacter</taxon>
    </lineage>
</organism>
<feature type="domain" description="YchJ-like middle NTF2-like" evidence="3">
    <location>
        <begin position="33"/>
        <end position="124"/>
    </location>
</feature>
<evidence type="ECO:0000313" key="4">
    <source>
        <dbReference type="EMBL" id="MFC5546644.1"/>
    </source>
</evidence>
<evidence type="ECO:0000313" key="5">
    <source>
        <dbReference type="Proteomes" id="UP001596055"/>
    </source>
</evidence>
<sequence>MPSDDPKANCPCGSGKSYGQCCQPMHLGDPAPTPEALMRSRFAAFVQKRPDYLRATWHPDTRPVTLDLDDSPDWTSLQIISSEEHDRRGTVHFRAIYRVGGEWGYLEEVSDFVREDGQWYYLSGETREGILKPGRNERCPCGSGKKYKACCL</sequence>
<reference evidence="5" key="1">
    <citation type="journal article" date="2019" name="Int. J. Syst. Evol. Microbiol.">
        <title>The Global Catalogue of Microorganisms (GCM) 10K type strain sequencing project: providing services to taxonomists for standard genome sequencing and annotation.</title>
        <authorList>
            <consortium name="The Broad Institute Genomics Platform"/>
            <consortium name="The Broad Institute Genome Sequencing Center for Infectious Disease"/>
            <person name="Wu L."/>
            <person name="Ma J."/>
        </authorList>
    </citation>
    <scope>NUCLEOTIDE SEQUENCE [LARGE SCALE GENOMIC DNA]</scope>
    <source>
        <strain evidence="5">CGMCC 4.1799</strain>
    </source>
</reference>
<dbReference type="InterPro" id="IPR032710">
    <property type="entry name" value="NTF2-like_dom_sf"/>
</dbReference>
<dbReference type="Gene3D" id="3.10.450.50">
    <property type="match status" value="1"/>
</dbReference>
<dbReference type="SUPFAM" id="SSF103642">
    <property type="entry name" value="Sec-C motif"/>
    <property type="match status" value="1"/>
</dbReference>
<evidence type="ECO:0000259" key="3">
    <source>
        <dbReference type="Pfam" id="PF17775"/>
    </source>
</evidence>
<dbReference type="RefSeq" id="WP_248158871.1">
    <property type="nucleotide sequence ID" value="NZ_JAKZAJ010000004.1"/>
</dbReference>
<dbReference type="EMBL" id="JBHSNL010000006">
    <property type="protein sequence ID" value="MFC5546644.1"/>
    <property type="molecule type" value="Genomic_DNA"/>
</dbReference>
<dbReference type="Pfam" id="PF02810">
    <property type="entry name" value="SEC-C"/>
    <property type="match status" value="2"/>
</dbReference>
<protein>
    <recommendedName>
        <fullName evidence="2">UPF0225 protein ACFPQA_16380</fullName>
    </recommendedName>
</protein>
<evidence type="ECO:0000256" key="1">
    <source>
        <dbReference type="ARBA" id="ARBA00010839"/>
    </source>
</evidence>
<evidence type="ECO:0000256" key="2">
    <source>
        <dbReference type="HAMAP-Rule" id="MF_00612"/>
    </source>
</evidence>
<dbReference type="InterPro" id="IPR023006">
    <property type="entry name" value="YchJ-like"/>
</dbReference>
<name>A0ABW0RP86_9GAMM</name>